<evidence type="ECO:0000313" key="3">
    <source>
        <dbReference type="Proteomes" id="UP001305521"/>
    </source>
</evidence>
<dbReference type="EMBL" id="CP137852">
    <property type="protein sequence ID" value="WPB85936.1"/>
    <property type="molecule type" value="Genomic_DNA"/>
</dbReference>
<organism evidence="2 3">
    <name type="scientific">Sediminicoccus rosea</name>
    <dbReference type="NCBI Taxonomy" id="1225128"/>
    <lineage>
        <taxon>Bacteria</taxon>
        <taxon>Pseudomonadati</taxon>
        <taxon>Pseudomonadota</taxon>
        <taxon>Alphaproteobacteria</taxon>
        <taxon>Acetobacterales</taxon>
        <taxon>Roseomonadaceae</taxon>
        <taxon>Sediminicoccus</taxon>
    </lineage>
</organism>
<name>A0ABZ0PJQ4_9PROT</name>
<sequence>MTLPLRRMLLVFLLAGSPVFAQPADKPARPQAPAAQDRNILLRNNSESVLRELYLWNGPPRETGPDRLGADVVRPGASFALRLGRGPCQMEMRAVFEDGSAEMRSGVEVCTQRELVLDDRNTRAVEVVNNTDVELMQLFLARPGVVGPDRLGAATVPGSDSFNLRLRGETECRFEARAVFRGAPAETRQQVDLCASPRIVFGDASVPLREVTVANRTRRVLRELYATTGEAWGADRLGATVLNPGQSFLLRIRNPACRMRLRAVFADNPVEERTEVDICGGEPIAFAPARRVTLVHAHGRAVREVYLSAVQDSDWGENQLGERPMASGERRELMSDIPCEADLRIVFDNGNAEEARNINICTRAEITLRPGWVLE</sequence>
<accession>A0ABZ0PJQ4</accession>
<proteinExistence type="predicted"/>
<gene>
    <name evidence="2" type="ORF">R9Z33_03450</name>
</gene>
<evidence type="ECO:0000256" key="1">
    <source>
        <dbReference type="SAM" id="SignalP"/>
    </source>
</evidence>
<dbReference type="Proteomes" id="UP001305521">
    <property type="component" value="Chromosome"/>
</dbReference>
<feature type="signal peptide" evidence="1">
    <location>
        <begin position="1"/>
        <end position="21"/>
    </location>
</feature>
<feature type="chain" id="PRO_5045545159" evidence="1">
    <location>
        <begin position="22"/>
        <end position="375"/>
    </location>
</feature>
<keyword evidence="3" id="KW-1185">Reference proteome</keyword>
<protein>
    <submittedName>
        <fullName evidence="2">Uncharacterized protein</fullName>
    </submittedName>
</protein>
<keyword evidence="1" id="KW-0732">Signal</keyword>
<reference evidence="2 3" key="1">
    <citation type="submission" date="2023-11" db="EMBL/GenBank/DDBJ databases">
        <title>Arctic aerobic anoxygenic photoheterotroph Sediminicoccus rosea KRV36 adapts its photosynthesis to long days of polar summer.</title>
        <authorList>
            <person name="Tomasch J."/>
            <person name="Kopejtka K."/>
            <person name="Bily T."/>
            <person name="Gardiner A.T."/>
            <person name="Gardian Z."/>
            <person name="Shivaramu S."/>
            <person name="Koblizek M."/>
            <person name="Engelhardt F."/>
            <person name="Kaftan D."/>
        </authorList>
    </citation>
    <scope>NUCLEOTIDE SEQUENCE [LARGE SCALE GENOMIC DNA]</scope>
    <source>
        <strain evidence="2 3">R-30</strain>
    </source>
</reference>
<dbReference type="RefSeq" id="WP_318649914.1">
    <property type="nucleotide sequence ID" value="NZ_CP137852.1"/>
</dbReference>
<evidence type="ECO:0000313" key="2">
    <source>
        <dbReference type="EMBL" id="WPB85936.1"/>
    </source>
</evidence>